<evidence type="ECO:0000256" key="4">
    <source>
        <dbReference type="PROSITE-ProRule" id="PRU00027"/>
    </source>
</evidence>
<proteinExistence type="predicted"/>
<feature type="region of interest" description="Disordered" evidence="5">
    <location>
        <begin position="20"/>
        <end position="62"/>
    </location>
</feature>
<sequence length="213" mass="23763">MDAIDKCDDSVNYNCNKTPSQSSTYVGSSSQQVPIIEPSRTPTSGSQALISPTGSKPPLCSSSTKCRRKLTSEVWNHFEKKNINGEDVASCNYCKAILKTNSKNGTTALKNHMNTCVRRKNSSIEQCFEKQKQLGIDTQADGKKFVAGLQPLYKMVSRNTVKEDIHKIYCSKKSKLQQRFEKLKSRIAITTDMSTSNQKKGYMAVTAHYIDES</sequence>
<reference evidence="7" key="1">
    <citation type="journal article" date="1997" name="Nucleic Acids Res.">
        <title>tRNAscan-SE: a program for improved detection of transfer RNA genes in genomic sequence.</title>
        <authorList>
            <person name="Lowe T.M."/>
            <person name="Eddy S.R."/>
        </authorList>
    </citation>
    <scope>NUCLEOTIDE SEQUENCE [LARGE SCALE GENOMIC DNA]</scope>
    <source>
        <strain evidence="7">r\B97-61/B2</strain>
    </source>
</reference>
<dbReference type="PANTHER" id="PTHR34396:SF25">
    <property type="entry name" value="BOUNDARY ELEMENT ASSOCIATED FACTOR"/>
    <property type="match status" value="1"/>
</dbReference>
<dbReference type="RefSeq" id="XP_017982417.1">
    <property type="nucleotide sequence ID" value="XM_018126928.1"/>
</dbReference>
<dbReference type="KEGG" id="tcc:108663303"/>
<feature type="compositionally biased region" description="Low complexity" evidence="5">
    <location>
        <begin position="20"/>
        <end position="32"/>
    </location>
</feature>
<keyword evidence="2 4" id="KW-0863">Zinc-finger</keyword>
<evidence type="ECO:0000256" key="2">
    <source>
        <dbReference type="ARBA" id="ARBA00022771"/>
    </source>
</evidence>
<dbReference type="PROSITE" id="PS50808">
    <property type="entry name" value="ZF_BED"/>
    <property type="match status" value="1"/>
</dbReference>
<evidence type="ECO:0000259" key="6">
    <source>
        <dbReference type="PROSITE" id="PS50808"/>
    </source>
</evidence>
<dbReference type="Pfam" id="PF02892">
    <property type="entry name" value="zf-BED"/>
    <property type="match status" value="1"/>
</dbReference>
<feature type="compositionally biased region" description="Polar residues" evidence="5">
    <location>
        <begin position="40"/>
        <end position="62"/>
    </location>
</feature>
<protein>
    <submittedName>
        <fullName evidence="8">Uncharacterized protein LOC108663303</fullName>
    </submittedName>
</protein>
<dbReference type="InterPro" id="IPR003656">
    <property type="entry name" value="Znf_BED"/>
</dbReference>
<reference evidence="8" key="2">
    <citation type="submission" date="2025-08" db="UniProtKB">
        <authorList>
            <consortium name="RefSeq"/>
        </authorList>
    </citation>
    <scope>IDENTIFICATION</scope>
</reference>
<dbReference type="SUPFAM" id="SSF57667">
    <property type="entry name" value="beta-beta-alpha zinc fingers"/>
    <property type="match status" value="1"/>
</dbReference>
<dbReference type="InterPro" id="IPR036236">
    <property type="entry name" value="Znf_C2H2_sf"/>
</dbReference>
<feature type="domain" description="BED-type" evidence="6">
    <location>
        <begin position="69"/>
        <end position="123"/>
    </location>
</feature>
<dbReference type="InterPro" id="IPR053031">
    <property type="entry name" value="Cuticle_assoc_protein"/>
</dbReference>
<accession>A0AB32WSZ5</accession>
<dbReference type="GeneID" id="108663303"/>
<keyword evidence="3" id="KW-0862">Zinc</keyword>
<gene>
    <name evidence="8" type="primary">LOC108663303</name>
</gene>
<dbReference type="PANTHER" id="PTHR34396">
    <property type="entry name" value="OS03G0264950 PROTEIN-RELATED"/>
    <property type="match status" value="1"/>
</dbReference>
<dbReference type="SMART" id="SM00614">
    <property type="entry name" value="ZnF_BED"/>
    <property type="match status" value="1"/>
</dbReference>
<dbReference type="Proteomes" id="UP000694886">
    <property type="component" value="Chromosome 9"/>
</dbReference>
<dbReference type="GO" id="GO:0003677">
    <property type="term" value="F:DNA binding"/>
    <property type="evidence" value="ECO:0007669"/>
    <property type="project" value="InterPro"/>
</dbReference>
<dbReference type="AlphaFoldDB" id="A0AB32WSZ5"/>
<organism evidence="7 8">
    <name type="scientific">Theobroma cacao</name>
    <name type="common">Cacao</name>
    <name type="synonym">Cocoa</name>
    <dbReference type="NCBI Taxonomy" id="3641"/>
    <lineage>
        <taxon>Eukaryota</taxon>
        <taxon>Viridiplantae</taxon>
        <taxon>Streptophyta</taxon>
        <taxon>Embryophyta</taxon>
        <taxon>Tracheophyta</taxon>
        <taxon>Spermatophyta</taxon>
        <taxon>Magnoliopsida</taxon>
        <taxon>eudicotyledons</taxon>
        <taxon>Gunneridae</taxon>
        <taxon>Pentapetalae</taxon>
        <taxon>rosids</taxon>
        <taxon>malvids</taxon>
        <taxon>Malvales</taxon>
        <taxon>Malvaceae</taxon>
        <taxon>Byttnerioideae</taxon>
        <taxon>Theobroma</taxon>
    </lineage>
</organism>
<keyword evidence="1" id="KW-0479">Metal-binding</keyword>
<evidence type="ECO:0000256" key="1">
    <source>
        <dbReference type="ARBA" id="ARBA00022723"/>
    </source>
</evidence>
<evidence type="ECO:0000313" key="7">
    <source>
        <dbReference type="Proteomes" id="UP000694886"/>
    </source>
</evidence>
<dbReference type="Gramene" id="Tc09v2_t024830.1">
    <property type="protein sequence ID" value="Tc09v2_p024830.1"/>
    <property type="gene ID" value="Tc09v2_g024830"/>
</dbReference>
<name>A0AB32WSZ5_THECC</name>
<evidence type="ECO:0000256" key="5">
    <source>
        <dbReference type="SAM" id="MobiDB-lite"/>
    </source>
</evidence>
<evidence type="ECO:0000256" key="3">
    <source>
        <dbReference type="ARBA" id="ARBA00022833"/>
    </source>
</evidence>
<evidence type="ECO:0000313" key="8">
    <source>
        <dbReference type="RefSeq" id="XP_017982417.1"/>
    </source>
</evidence>
<dbReference type="GO" id="GO:0008270">
    <property type="term" value="F:zinc ion binding"/>
    <property type="evidence" value="ECO:0007669"/>
    <property type="project" value="UniProtKB-KW"/>
</dbReference>